<gene>
    <name evidence="2" type="ORF">HNY73_010130</name>
</gene>
<name>A0A8T0F003_ARGBR</name>
<reference evidence="2" key="1">
    <citation type="journal article" date="2020" name="bioRxiv">
        <title>Chromosome-level reference genome of the European wasp spider Argiope bruennichi: a resource for studies on range expansion and evolutionary adaptation.</title>
        <authorList>
            <person name="Sheffer M.M."/>
            <person name="Hoppe A."/>
            <person name="Krehenwinkel H."/>
            <person name="Uhl G."/>
            <person name="Kuss A.W."/>
            <person name="Jensen L."/>
            <person name="Jensen C."/>
            <person name="Gillespie R.G."/>
            <person name="Hoff K.J."/>
            <person name="Prost S."/>
        </authorList>
    </citation>
    <scope>NUCLEOTIDE SEQUENCE</scope>
</reference>
<proteinExistence type="predicted"/>
<dbReference type="EMBL" id="JABXBU010000030">
    <property type="protein sequence ID" value="KAF8784454.1"/>
    <property type="molecule type" value="Genomic_DNA"/>
</dbReference>
<sequence>MLLKDLTKALDRNEKLKVSVLDVINYVHKSWSSVPSHSFSSCSRHVGIIKDAEPEEILSEGIIALLPLETLLQIANEKGCIVNEVNMFVNIDDDITILSQVAVRSFESEFLEEKQNGSSKDTNVGTMDQTPPNKTETIETLEFDST</sequence>
<feature type="region of interest" description="Disordered" evidence="1">
    <location>
        <begin position="112"/>
        <end position="146"/>
    </location>
</feature>
<accession>A0A8T0F003</accession>
<dbReference type="AlphaFoldDB" id="A0A8T0F003"/>
<comment type="caution">
    <text evidence="2">The sequence shown here is derived from an EMBL/GenBank/DDBJ whole genome shotgun (WGS) entry which is preliminary data.</text>
</comment>
<feature type="compositionally biased region" description="Polar residues" evidence="1">
    <location>
        <begin position="116"/>
        <end position="135"/>
    </location>
</feature>
<keyword evidence="3" id="KW-1185">Reference proteome</keyword>
<reference evidence="2" key="2">
    <citation type="submission" date="2020-06" db="EMBL/GenBank/DDBJ databases">
        <authorList>
            <person name="Sheffer M."/>
        </authorList>
    </citation>
    <scope>NUCLEOTIDE SEQUENCE</scope>
</reference>
<protein>
    <submittedName>
        <fullName evidence="2">Uncharacterized protein</fullName>
    </submittedName>
</protein>
<evidence type="ECO:0000313" key="2">
    <source>
        <dbReference type="EMBL" id="KAF8784454.1"/>
    </source>
</evidence>
<evidence type="ECO:0000256" key="1">
    <source>
        <dbReference type="SAM" id="MobiDB-lite"/>
    </source>
</evidence>
<organism evidence="2 3">
    <name type="scientific">Argiope bruennichi</name>
    <name type="common">Wasp spider</name>
    <name type="synonym">Aranea bruennichi</name>
    <dbReference type="NCBI Taxonomy" id="94029"/>
    <lineage>
        <taxon>Eukaryota</taxon>
        <taxon>Metazoa</taxon>
        <taxon>Ecdysozoa</taxon>
        <taxon>Arthropoda</taxon>
        <taxon>Chelicerata</taxon>
        <taxon>Arachnida</taxon>
        <taxon>Araneae</taxon>
        <taxon>Araneomorphae</taxon>
        <taxon>Entelegynae</taxon>
        <taxon>Araneoidea</taxon>
        <taxon>Araneidae</taxon>
        <taxon>Argiope</taxon>
    </lineage>
</organism>
<evidence type="ECO:0000313" key="3">
    <source>
        <dbReference type="Proteomes" id="UP000807504"/>
    </source>
</evidence>
<dbReference type="Proteomes" id="UP000807504">
    <property type="component" value="Unassembled WGS sequence"/>
</dbReference>